<feature type="transmembrane region" description="Helical" evidence="6">
    <location>
        <begin position="178"/>
        <end position="196"/>
    </location>
</feature>
<proteinExistence type="inferred from homology"/>
<evidence type="ECO:0000256" key="1">
    <source>
        <dbReference type="ARBA" id="ARBA00004141"/>
    </source>
</evidence>
<evidence type="ECO:0000313" key="8">
    <source>
        <dbReference type="Proteomes" id="UP000815325"/>
    </source>
</evidence>
<dbReference type="Proteomes" id="UP000815325">
    <property type="component" value="Unassembled WGS sequence"/>
</dbReference>
<keyword evidence="5 6" id="KW-0472">Membrane</keyword>
<name>A0ABQ7H0U6_DUNSA</name>
<dbReference type="PANTHER" id="PTHR11266">
    <property type="entry name" value="PEROXISOMAL MEMBRANE PROTEIN 2, PXMP2 MPV17"/>
    <property type="match status" value="1"/>
</dbReference>
<dbReference type="PANTHER" id="PTHR11266:SF46">
    <property type="entry name" value="OS08G0566900 PROTEIN"/>
    <property type="match status" value="1"/>
</dbReference>
<evidence type="ECO:0000256" key="3">
    <source>
        <dbReference type="ARBA" id="ARBA00022692"/>
    </source>
</evidence>
<evidence type="ECO:0000313" key="7">
    <source>
        <dbReference type="EMBL" id="KAF5840478.1"/>
    </source>
</evidence>
<comment type="subcellular location">
    <subcellularLocation>
        <location evidence="1">Membrane</location>
        <topology evidence="1">Multi-pass membrane protein</topology>
    </subcellularLocation>
</comment>
<sequence>MRMNWGGLFKLAPPLMAQQQAPLLSLAWQRYLVNLNKHPLRTKALTSACVAGLSDAIAQSSSNNKGWLWRRTGAIMLYGLIWGGPGGHYWQKFMEILFKGKADFVTVLKKVAFDQVTYGPLCNIMFMSFATLVLERKSLQFLSEKVRRDYPTVQLNGWKLWPLAALINYGFVPVQFRVLFANIVALFWSIFLLQRAKKLANSTKKQKQEQDKQ</sequence>
<comment type="caution">
    <text evidence="6">Lacks conserved residue(s) required for the propagation of feature annotation.</text>
</comment>
<evidence type="ECO:0000256" key="4">
    <source>
        <dbReference type="ARBA" id="ARBA00022989"/>
    </source>
</evidence>
<keyword evidence="3 6" id="KW-0812">Transmembrane</keyword>
<comment type="caution">
    <text evidence="7">The sequence shown here is derived from an EMBL/GenBank/DDBJ whole genome shotgun (WGS) entry which is preliminary data.</text>
</comment>
<evidence type="ECO:0000256" key="6">
    <source>
        <dbReference type="RuleBase" id="RU363053"/>
    </source>
</evidence>
<evidence type="ECO:0000256" key="5">
    <source>
        <dbReference type="ARBA" id="ARBA00023136"/>
    </source>
</evidence>
<dbReference type="Pfam" id="PF04117">
    <property type="entry name" value="Mpv17_PMP22"/>
    <property type="match status" value="1"/>
</dbReference>
<reference evidence="7" key="1">
    <citation type="submission" date="2017-08" db="EMBL/GenBank/DDBJ databases">
        <authorList>
            <person name="Polle J.E."/>
            <person name="Barry K."/>
            <person name="Cushman J."/>
            <person name="Schmutz J."/>
            <person name="Tran D."/>
            <person name="Hathwaick L.T."/>
            <person name="Yim W.C."/>
            <person name="Jenkins J."/>
            <person name="Mckie-Krisberg Z.M."/>
            <person name="Prochnik S."/>
            <person name="Lindquist E."/>
            <person name="Dockter R.B."/>
            <person name="Adam C."/>
            <person name="Molina H."/>
            <person name="Bunkerborg J."/>
            <person name="Jin E."/>
            <person name="Buchheim M."/>
            <person name="Magnuson J."/>
        </authorList>
    </citation>
    <scope>NUCLEOTIDE SEQUENCE</scope>
    <source>
        <strain evidence="7">CCAP 19/18</strain>
    </source>
</reference>
<evidence type="ECO:0008006" key="9">
    <source>
        <dbReference type="Google" id="ProtNLM"/>
    </source>
</evidence>
<dbReference type="EMBL" id="MU069512">
    <property type="protein sequence ID" value="KAF5840478.1"/>
    <property type="molecule type" value="Genomic_DNA"/>
</dbReference>
<keyword evidence="4 6" id="KW-1133">Transmembrane helix</keyword>
<gene>
    <name evidence="7" type="ORF">DUNSADRAFT_16569</name>
</gene>
<keyword evidence="8" id="KW-1185">Reference proteome</keyword>
<accession>A0ABQ7H0U6</accession>
<evidence type="ECO:0000256" key="2">
    <source>
        <dbReference type="ARBA" id="ARBA00006824"/>
    </source>
</evidence>
<dbReference type="InterPro" id="IPR007248">
    <property type="entry name" value="Mpv17_PMP22"/>
</dbReference>
<organism evidence="7 8">
    <name type="scientific">Dunaliella salina</name>
    <name type="common">Green alga</name>
    <name type="synonym">Protococcus salinus</name>
    <dbReference type="NCBI Taxonomy" id="3046"/>
    <lineage>
        <taxon>Eukaryota</taxon>
        <taxon>Viridiplantae</taxon>
        <taxon>Chlorophyta</taxon>
        <taxon>core chlorophytes</taxon>
        <taxon>Chlorophyceae</taxon>
        <taxon>CS clade</taxon>
        <taxon>Chlamydomonadales</taxon>
        <taxon>Dunaliellaceae</taxon>
        <taxon>Dunaliella</taxon>
    </lineage>
</organism>
<protein>
    <recommendedName>
        <fullName evidence="9">Peroxisomal membrane protein PMP22</fullName>
    </recommendedName>
</protein>
<comment type="similarity">
    <text evidence="2 6">Belongs to the peroxisomal membrane protein PXMP2/4 family.</text>
</comment>